<evidence type="ECO:0000313" key="4">
    <source>
        <dbReference type="Proteomes" id="UP001142393"/>
    </source>
</evidence>
<feature type="transmembrane region" description="Helical" evidence="1">
    <location>
        <begin position="198"/>
        <end position="225"/>
    </location>
</feature>
<evidence type="ECO:0000256" key="1">
    <source>
        <dbReference type="SAM" id="Phobius"/>
    </source>
</evidence>
<evidence type="ECO:0000259" key="2">
    <source>
        <dbReference type="Pfam" id="PF20152"/>
    </source>
</evidence>
<feature type="transmembrane region" description="Helical" evidence="1">
    <location>
        <begin position="20"/>
        <end position="40"/>
    </location>
</feature>
<feature type="transmembrane region" description="Helical" evidence="1">
    <location>
        <begin position="231"/>
        <end position="252"/>
    </location>
</feature>
<dbReference type="AlphaFoldDB" id="A0A9W8P198"/>
<feature type="transmembrane region" description="Helical" evidence="1">
    <location>
        <begin position="87"/>
        <end position="111"/>
    </location>
</feature>
<dbReference type="InterPro" id="IPR045339">
    <property type="entry name" value="DUF6534"/>
</dbReference>
<feature type="domain" description="DUF6534" evidence="2">
    <location>
        <begin position="171"/>
        <end position="257"/>
    </location>
</feature>
<name>A0A9W8P198_9AGAR</name>
<keyword evidence="1" id="KW-0812">Transmembrane</keyword>
<feature type="transmembrane region" description="Helical" evidence="1">
    <location>
        <begin position="52"/>
        <end position="75"/>
    </location>
</feature>
<sequence>MSTPHPYGTMNASSTFGSLLLGGLVASTLTGILLTQGLLYSKSNTDPSYIRAMVAVILILDMSHSVTLFMGLWTWFIRFREHDGAVFMIPVSIAVSVVITAFTTIIAHAFFAWRIFKLSKKNYWLLFPIAIPAILAFIFACVSQADMIHLDSFQLFKDRSSWVFTAGLALSSAVDVMITAMMMILLRQSRTKSLSLDAVIDSLFVLTLENGAITSLAALTCMVLWLTMDNFIFLGLYFIIGKLYGNSILAVLNYRKHLSQKCDDVLPRSCQNNIFDLNAARFSAAPSQPRPVGTSFRSSNSRSILNLPSQICHSMNDKTWGVNQPSEKAFQINVERSVELHMDDLSGLSRDGSGLMISNVELDGRPGSLQ</sequence>
<protein>
    <recommendedName>
        <fullName evidence="2">DUF6534 domain-containing protein</fullName>
    </recommendedName>
</protein>
<dbReference type="Proteomes" id="UP001142393">
    <property type="component" value="Unassembled WGS sequence"/>
</dbReference>
<keyword evidence="1" id="KW-0472">Membrane</keyword>
<accession>A0A9W8P198</accession>
<proteinExistence type="predicted"/>
<dbReference type="Pfam" id="PF20152">
    <property type="entry name" value="DUF6534"/>
    <property type="match status" value="1"/>
</dbReference>
<dbReference type="PANTHER" id="PTHR40465:SF1">
    <property type="entry name" value="DUF6534 DOMAIN-CONTAINING PROTEIN"/>
    <property type="match status" value="1"/>
</dbReference>
<feature type="transmembrane region" description="Helical" evidence="1">
    <location>
        <begin position="162"/>
        <end position="186"/>
    </location>
</feature>
<keyword evidence="4" id="KW-1185">Reference proteome</keyword>
<reference evidence="3 4" key="1">
    <citation type="journal article" date="2023" name="Proc. Natl. Acad. Sci. U.S.A.">
        <title>A global phylogenomic analysis of the shiitake genus Lentinula.</title>
        <authorList>
            <person name="Sierra-Patev S."/>
            <person name="Min B."/>
            <person name="Naranjo-Ortiz M."/>
            <person name="Looney B."/>
            <person name="Konkel Z."/>
            <person name="Slot J.C."/>
            <person name="Sakamoto Y."/>
            <person name="Steenwyk J.L."/>
            <person name="Rokas A."/>
            <person name="Carro J."/>
            <person name="Camarero S."/>
            <person name="Ferreira P."/>
            <person name="Molpeceres G."/>
            <person name="Ruiz-Duenas F.J."/>
            <person name="Serrano A."/>
            <person name="Henrissat B."/>
            <person name="Drula E."/>
            <person name="Hughes K.W."/>
            <person name="Mata J.L."/>
            <person name="Ishikawa N.K."/>
            <person name="Vargas-Isla R."/>
            <person name="Ushijima S."/>
            <person name="Smith C.A."/>
            <person name="Donoghue J."/>
            <person name="Ahrendt S."/>
            <person name="Andreopoulos W."/>
            <person name="He G."/>
            <person name="LaButti K."/>
            <person name="Lipzen A."/>
            <person name="Ng V."/>
            <person name="Riley R."/>
            <person name="Sandor L."/>
            <person name="Barry K."/>
            <person name="Martinez A.T."/>
            <person name="Xiao Y."/>
            <person name="Gibbons J.G."/>
            <person name="Terashima K."/>
            <person name="Grigoriev I.V."/>
            <person name="Hibbett D."/>
        </authorList>
    </citation>
    <scope>NUCLEOTIDE SEQUENCE [LARGE SCALE GENOMIC DNA]</scope>
    <source>
        <strain evidence="3 4">TFB7810</strain>
    </source>
</reference>
<feature type="transmembrane region" description="Helical" evidence="1">
    <location>
        <begin position="123"/>
        <end position="142"/>
    </location>
</feature>
<gene>
    <name evidence="3" type="ORF">DFH05DRAFT_1108050</name>
</gene>
<evidence type="ECO:0000313" key="3">
    <source>
        <dbReference type="EMBL" id="KAJ3744986.1"/>
    </source>
</evidence>
<comment type="caution">
    <text evidence="3">The sequence shown here is derived from an EMBL/GenBank/DDBJ whole genome shotgun (WGS) entry which is preliminary data.</text>
</comment>
<dbReference type="EMBL" id="JANVFU010000006">
    <property type="protein sequence ID" value="KAJ3744986.1"/>
    <property type="molecule type" value="Genomic_DNA"/>
</dbReference>
<organism evidence="3 4">
    <name type="scientific">Lentinula detonsa</name>
    <dbReference type="NCBI Taxonomy" id="2804962"/>
    <lineage>
        <taxon>Eukaryota</taxon>
        <taxon>Fungi</taxon>
        <taxon>Dikarya</taxon>
        <taxon>Basidiomycota</taxon>
        <taxon>Agaricomycotina</taxon>
        <taxon>Agaricomycetes</taxon>
        <taxon>Agaricomycetidae</taxon>
        <taxon>Agaricales</taxon>
        <taxon>Marasmiineae</taxon>
        <taxon>Omphalotaceae</taxon>
        <taxon>Lentinula</taxon>
    </lineage>
</organism>
<dbReference type="PANTHER" id="PTHR40465">
    <property type="entry name" value="CHROMOSOME 1, WHOLE GENOME SHOTGUN SEQUENCE"/>
    <property type="match status" value="1"/>
</dbReference>
<keyword evidence="1" id="KW-1133">Transmembrane helix</keyword>